<dbReference type="Pfam" id="PF17940">
    <property type="entry name" value="TetR_C_31"/>
    <property type="match status" value="1"/>
</dbReference>
<evidence type="ECO:0000259" key="3">
    <source>
        <dbReference type="PROSITE" id="PS50977"/>
    </source>
</evidence>
<dbReference type="AlphaFoldDB" id="A0A840EXJ5"/>
<gene>
    <name evidence="4" type="ORF">BKA16_002863</name>
</gene>
<dbReference type="EMBL" id="JACIFP010000001">
    <property type="protein sequence ID" value="MBB4136311.1"/>
    <property type="molecule type" value="Genomic_DNA"/>
</dbReference>
<dbReference type="GO" id="GO:0003677">
    <property type="term" value="F:DNA binding"/>
    <property type="evidence" value="ECO:0007669"/>
    <property type="project" value="UniProtKB-UniRule"/>
</dbReference>
<sequence>MEKTTRERLLDEGLELLGQSGFRAWSARRVEDAAGVPHGSVRHHFVDQRGLVTAMVHRLVELDGPRDGEQPADQIRRWLGDDLSRTRARYELIVASMHDDDLAAEMVRGRDAFVASIVAVGLPETEARELVAALDGHVLDAVLRGRDPAAAAAETGRIIGRFSMP</sequence>
<feature type="DNA-binding region" description="H-T-H motif" evidence="2">
    <location>
        <begin position="26"/>
        <end position="45"/>
    </location>
</feature>
<reference evidence="4 5" key="1">
    <citation type="submission" date="2020-08" db="EMBL/GenBank/DDBJ databases">
        <title>Sequencing the genomes of 1000 actinobacteria strains.</title>
        <authorList>
            <person name="Klenk H.-P."/>
        </authorList>
    </citation>
    <scope>NUCLEOTIDE SEQUENCE [LARGE SCALE GENOMIC DNA]</scope>
    <source>
        <strain evidence="4 5">DSM 45298</strain>
    </source>
</reference>
<dbReference type="RefSeq" id="WP_343067428.1">
    <property type="nucleotide sequence ID" value="NZ_BAABHL010000043.1"/>
</dbReference>
<accession>A0A840EXJ5</accession>
<dbReference type="Proteomes" id="UP000551501">
    <property type="component" value="Unassembled WGS sequence"/>
</dbReference>
<proteinExistence type="predicted"/>
<dbReference type="InterPro" id="IPR001647">
    <property type="entry name" value="HTH_TetR"/>
</dbReference>
<evidence type="ECO:0000256" key="2">
    <source>
        <dbReference type="PROSITE-ProRule" id="PRU00335"/>
    </source>
</evidence>
<organism evidence="4 5">
    <name type="scientific">Gordonia humi</name>
    <dbReference type="NCBI Taxonomy" id="686429"/>
    <lineage>
        <taxon>Bacteria</taxon>
        <taxon>Bacillati</taxon>
        <taxon>Actinomycetota</taxon>
        <taxon>Actinomycetes</taxon>
        <taxon>Mycobacteriales</taxon>
        <taxon>Gordoniaceae</taxon>
        <taxon>Gordonia</taxon>
    </lineage>
</organism>
<keyword evidence="5" id="KW-1185">Reference proteome</keyword>
<dbReference type="SUPFAM" id="SSF46689">
    <property type="entry name" value="Homeodomain-like"/>
    <property type="match status" value="1"/>
</dbReference>
<name>A0A840EXJ5_9ACTN</name>
<dbReference type="Gene3D" id="1.10.357.10">
    <property type="entry name" value="Tetracycline Repressor, domain 2"/>
    <property type="match status" value="1"/>
</dbReference>
<protein>
    <submittedName>
        <fullName evidence="4">AcrR family transcriptional regulator</fullName>
    </submittedName>
</protein>
<dbReference type="PROSITE" id="PS50977">
    <property type="entry name" value="HTH_TETR_2"/>
    <property type="match status" value="1"/>
</dbReference>
<dbReference type="Pfam" id="PF00440">
    <property type="entry name" value="TetR_N"/>
    <property type="match status" value="1"/>
</dbReference>
<comment type="caution">
    <text evidence="4">The sequence shown here is derived from an EMBL/GenBank/DDBJ whole genome shotgun (WGS) entry which is preliminary data.</text>
</comment>
<feature type="domain" description="HTH tetR-type" evidence="3">
    <location>
        <begin position="3"/>
        <end position="63"/>
    </location>
</feature>
<dbReference type="InterPro" id="IPR009057">
    <property type="entry name" value="Homeodomain-like_sf"/>
</dbReference>
<keyword evidence="1 2" id="KW-0238">DNA-binding</keyword>
<evidence type="ECO:0000313" key="5">
    <source>
        <dbReference type="Proteomes" id="UP000551501"/>
    </source>
</evidence>
<dbReference type="InterPro" id="IPR041583">
    <property type="entry name" value="TetR_C_31"/>
</dbReference>
<evidence type="ECO:0000313" key="4">
    <source>
        <dbReference type="EMBL" id="MBB4136311.1"/>
    </source>
</evidence>
<evidence type="ECO:0000256" key="1">
    <source>
        <dbReference type="ARBA" id="ARBA00023125"/>
    </source>
</evidence>